<evidence type="ECO:0000313" key="5">
    <source>
        <dbReference type="Proteomes" id="UP000437748"/>
    </source>
</evidence>
<dbReference type="Pfam" id="PF00596">
    <property type="entry name" value="Aldolase_II"/>
    <property type="match status" value="1"/>
</dbReference>
<dbReference type="GO" id="GO:0046872">
    <property type="term" value="F:metal ion binding"/>
    <property type="evidence" value="ECO:0007669"/>
    <property type="project" value="UniProtKB-KW"/>
</dbReference>
<dbReference type="InterPro" id="IPR001303">
    <property type="entry name" value="Aldolase_II/adducin_N"/>
</dbReference>
<accession>A0A6N6VY44</accession>
<feature type="domain" description="Class II aldolase/adducin N-terminal" evidence="3">
    <location>
        <begin position="25"/>
        <end position="231"/>
    </location>
</feature>
<dbReference type="RefSeq" id="WP_153419286.1">
    <property type="nucleotide sequence ID" value="NZ_WFLM01000002.1"/>
</dbReference>
<evidence type="ECO:0000256" key="1">
    <source>
        <dbReference type="ARBA" id="ARBA00022723"/>
    </source>
</evidence>
<dbReference type="Gene3D" id="3.40.225.10">
    <property type="entry name" value="Class II aldolase/adducin N-terminal domain"/>
    <property type="match status" value="1"/>
</dbReference>
<dbReference type="SUPFAM" id="SSF53639">
    <property type="entry name" value="AraD/HMP-PK domain-like"/>
    <property type="match status" value="1"/>
</dbReference>
<reference evidence="4 5" key="1">
    <citation type="submission" date="2019-10" db="EMBL/GenBank/DDBJ databases">
        <title>New species of Slilvanegrellaceae.</title>
        <authorList>
            <person name="Pitt A."/>
            <person name="Hahn M.W."/>
        </authorList>
    </citation>
    <scope>NUCLEOTIDE SEQUENCE [LARGE SCALE GENOMIC DNA]</scope>
    <source>
        <strain evidence="4 5">SP-Ram-0.45-NSY-1</strain>
    </source>
</reference>
<keyword evidence="5" id="KW-1185">Reference proteome</keyword>
<dbReference type="SMART" id="SM01007">
    <property type="entry name" value="Aldolase_II"/>
    <property type="match status" value="1"/>
</dbReference>
<dbReference type="EMBL" id="WFLM01000002">
    <property type="protein sequence ID" value="KAB8039792.1"/>
    <property type="molecule type" value="Genomic_DNA"/>
</dbReference>
<comment type="caution">
    <text evidence="4">The sequence shown here is derived from an EMBL/GenBank/DDBJ whole genome shotgun (WGS) entry which is preliminary data.</text>
</comment>
<evidence type="ECO:0000313" key="4">
    <source>
        <dbReference type="EMBL" id="KAB8039792.1"/>
    </source>
</evidence>
<organism evidence="4 5">
    <name type="scientific">Silvanigrella paludirubra</name>
    <dbReference type="NCBI Taxonomy" id="2499159"/>
    <lineage>
        <taxon>Bacteria</taxon>
        <taxon>Pseudomonadati</taxon>
        <taxon>Bdellovibrionota</taxon>
        <taxon>Oligoflexia</taxon>
        <taxon>Silvanigrellales</taxon>
        <taxon>Silvanigrellaceae</taxon>
        <taxon>Silvanigrella</taxon>
    </lineage>
</organism>
<dbReference type="InterPro" id="IPR036409">
    <property type="entry name" value="Aldolase_II/adducin_N_sf"/>
</dbReference>
<dbReference type="PANTHER" id="PTHR22789">
    <property type="entry name" value="FUCULOSE PHOSPHATE ALDOLASE"/>
    <property type="match status" value="1"/>
</dbReference>
<dbReference type="GO" id="GO:0016832">
    <property type="term" value="F:aldehyde-lyase activity"/>
    <property type="evidence" value="ECO:0007669"/>
    <property type="project" value="TreeGrafter"/>
</dbReference>
<sequence length="231" mass="26840">MRTYKKIIKDSTFFPISLFELNELNKICTVAKRLDNRNAIPATSSNFSIRAKNDDAFLITRSGLHKRNLNPTHFIRTNLFGKPLHPISPKPSDETLLHAMIYRNFSVAHSVIHCHAPELESISLLNCEILKQDKNENEYLTCGYYKIKGHEVLKALGFKTHLEDYFLPVIKNDQDMEKLSHLIEYYFFKHQQKLPMCAFHIENHGIYCFGNSVHQAELRIESILHLLTSLK</sequence>
<dbReference type="GO" id="GO:0005829">
    <property type="term" value="C:cytosol"/>
    <property type="evidence" value="ECO:0007669"/>
    <property type="project" value="TreeGrafter"/>
</dbReference>
<protein>
    <recommendedName>
        <fullName evidence="3">Class II aldolase/adducin N-terminal domain-containing protein</fullName>
    </recommendedName>
</protein>
<gene>
    <name evidence="4" type="ORF">GCL60_05890</name>
</gene>
<name>A0A6N6VY44_9BACT</name>
<dbReference type="InterPro" id="IPR050197">
    <property type="entry name" value="Aldolase_class_II_sugar_metab"/>
</dbReference>
<keyword evidence="2" id="KW-0456">Lyase</keyword>
<evidence type="ECO:0000256" key="2">
    <source>
        <dbReference type="ARBA" id="ARBA00023239"/>
    </source>
</evidence>
<dbReference type="GO" id="GO:0019323">
    <property type="term" value="P:pentose catabolic process"/>
    <property type="evidence" value="ECO:0007669"/>
    <property type="project" value="TreeGrafter"/>
</dbReference>
<dbReference type="PANTHER" id="PTHR22789:SF0">
    <property type="entry name" value="3-OXO-TETRONATE 4-PHOSPHATE DECARBOXYLASE-RELATED"/>
    <property type="match status" value="1"/>
</dbReference>
<evidence type="ECO:0000259" key="3">
    <source>
        <dbReference type="SMART" id="SM01007"/>
    </source>
</evidence>
<dbReference type="Proteomes" id="UP000437748">
    <property type="component" value="Unassembled WGS sequence"/>
</dbReference>
<dbReference type="AlphaFoldDB" id="A0A6N6VY44"/>
<keyword evidence="1" id="KW-0479">Metal-binding</keyword>
<dbReference type="OrthoDB" id="422493at2"/>
<proteinExistence type="predicted"/>